<evidence type="ECO:0000256" key="2">
    <source>
        <dbReference type="ARBA" id="ARBA00007441"/>
    </source>
</evidence>
<dbReference type="EMBL" id="BMDZ01000088">
    <property type="protein sequence ID" value="GGB59719.1"/>
    <property type="molecule type" value="Genomic_DNA"/>
</dbReference>
<accession>A0ABQ1J661</accession>
<dbReference type="InterPro" id="IPR015424">
    <property type="entry name" value="PyrdxlP-dep_Trfase"/>
</dbReference>
<evidence type="ECO:0000256" key="7">
    <source>
        <dbReference type="ARBA" id="ARBA00049185"/>
    </source>
</evidence>
<dbReference type="SUPFAM" id="SSF53383">
    <property type="entry name" value="PLP-dependent transferases"/>
    <property type="match status" value="1"/>
</dbReference>
<dbReference type="CDD" id="cd00609">
    <property type="entry name" value="AAT_like"/>
    <property type="match status" value="1"/>
</dbReference>
<dbReference type="Proteomes" id="UP000603352">
    <property type="component" value="Unassembled WGS sequence"/>
</dbReference>
<feature type="domain" description="Aminotransferase class I/classII large" evidence="8">
    <location>
        <begin position="46"/>
        <end position="375"/>
    </location>
</feature>
<evidence type="ECO:0000313" key="9">
    <source>
        <dbReference type="EMBL" id="GGB59719.1"/>
    </source>
</evidence>
<evidence type="ECO:0000256" key="5">
    <source>
        <dbReference type="ARBA" id="ARBA00022679"/>
    </source>
</evidence>
<dbReference type="InterPro" id="IPR004839">
    <property type="entry name" value="Aminotransferase_I/II_large"/>
</dbReference>
<keyword evidence="5" id="KW-0808">Transferase</keyword>
<protein>
    <recommendedName>
        <fullName evidence="3">aspartate transaminase</fullName>
        <ecNumber evidence="3">2.6.1.1</ecNumber>
    </recommendedName>
</protein>
<evidence type="ECO:0000259" key="8">
    <source>
        <dbReference type="Pfam" id="PF00155"/>
    </source>
</evidence>
<dbReference type="Pfam" id="PF00155">
    <property type="entry name" value="Aminotran_1_2"/>
    <property type="match status" value="1"/>
</dbReference>
<evidence type="ECO:0000256" key="4">
    <source>
        <dbReference type="ARBA" id="ARBA00022576"/>
    </source>
</evidence>
<organism evidence="9 10">
    <name type="scientific">Tistrella bauzanensis</name>
    <dbReference type="NCBI Taxonomy" id="657419"/>
    <lineage>
        <taxon>Bacteria</taxon>
        <taxon>Pseudomonadati</taxon>
        <taxon>Pseudomonadota</taxon>
        <taxon>Alphaproteobacteria</taxon>
        <taxon>Geminicoccales</taxon>
        <taxon>Geminicoccaceae</taxon>
        <taxon>Tistrella</taxon>
    </lineage>
</organism>
<evidence type="ECO:0000256" key="3">
    <source>
        <dbReference type="ARBA" id="ARBA00012753"/>
    </source>
</evidence>
<evidence type="ECO:0000313" key="10">
    <source>
        <dbReference type="Proteomes" id="UP000603352"/>
    </source>
</evidence>
<proteinExistence type="inferred from homology"/>
<keyword evidence="6" id="KW-0663">Pyridoxal phosphate</keyword>
<keyword evidence="10" id="KW-1185">Reference proteome</keyword>
<dbReference type="InterPro" id="IPR015421">
    <property type="entry name" value="PyrdxlP-dep_Trfase_major"/>
</dbReference>
<evidence type="ECO:0000256" key="6">
    <source>
        <dbReference type="ARBA" id="ARBA00022898"/>
    </source>
</evidence>
<keyword evidence="4" id="KW-0032">Aminotransferase</keyword>
<comment type="catalytic activity">
    <reaction evidence="7">
        <text>L-aspartate + 2-oxoglutarate = oxaloacetate + L-glutamate</text>
        <dbReference type="Rhea" id="RHEA:21824"/>
        <dbReference type="ChEBI" id="CHEBI:16452"/>
        <dbReference type="ChEBI" id="CHEBI:16810"/>
        <dbReference type="ChEBI" id="CHEBI:29985"/>
        <dbReference type="ChEBI" id="CHEBI:29991"/>
        <dbReference type="EC" id="2.6.1.1"/>
    </reaction>
</comment>
<reference evidence="10" key="1">
    <citation type="journal article" date="2019" name="Int. J. Syst. Evol. Microbiol.">
        <title>The Global Catalogue of Microorganisms (GCM) 10K type strain sequencing project: providing services to taxonomists for standard genome sequencing and annotation.</title>
        <authorList>
            <consortium name="The Broad Institute Genomics Platform"/>
            <consortium name="The Broad Institute Genome Sequencing Center for Infectious Disease"/>
            <person name="Wu L."/>
            <person name="Ma J."/>
        </authorList>
    </citation>
    <scope>NUCLEOTIDE SEQUENCE [LARGE SCALE GENOMIC DNA]</scope>
    <source>
        <strain evidence="10">CGMCC 1.10188</strain>
    </source>
</reference>
<comment type="caution">
    <text evidence="9">The sequence shown here is derived from an EMBL/GenBank/DDBJ whole genome shotgun (WGS) entry which is preliminary data.</text>
</comment>
<comment type="cofactor">
    <cofactor evidence="1">
        <name>pyridoxal 5'-phosphate</name>
        <dbReference type="ChEBI" id="CHEBI:597326"/>
    </cofactor>
</comment>
<name>A0ABQ1J661_9PROT</name>
<dbReference type="RefSeq" id="WP_188582288.1">
    <property type="nucleotide sequence ID" value="NZ_BMDZ01000088.1"/>
</dbReference>
<gene>
    <name evidence="9" type="ORF">GCM10011505_45590</name>
</gene>
<dbReference type="InterPro" id="IPR050596">
    <property type="entry name" value="AspAT/PAT-like"/>
</dbReference>
<dbReference type="PANTHER" id="PTHR46383">
    <property type="entry name" value="ASPARTATE AMINOTRANSFERASE"/>
    <property type="match status" value="1"/>
</dbReference>
<dbReference type="Gene3D" id="3.40.640.10">
    <property type="entry name" value="Type I PLP-dependent aspartate aminotransferase-like (Major domain)"/>
    <property type="match status" value="1"/>
</dbReference>
<comment type="similarity">
    <text evidence="2">Belongs to the class-I pyridoxal-phosphate-dependent aminotransferase family.</text>
</comment>
<evidence type="ECO:0000256" key="1">
    <source>
        <dbReference type="ARBA" id="ARBA00001933"/>
    </source>
</evidence>
<sequence>MTARPAPLATASGPPVDLSLGVIAPELFAAEDAGRSTLAVPPALLGRYSPRGGLPLLRQAVAAIEAVPPDHITITTGASMALTASFATLPAGAAILLPRPGFPAYANIARFLGRPVAWYDLLPPADPAQSIRQALARQAAGAVVINTPGNPLGNLLSIDQVATIRRLTRDAGCALIIDETYAGLIFDDPESAAWQGQGRGLDVGPGLNAGPDRAAGAGDDVIRILSFSKQYRLAGARLGYAIASPDRIRRIEDVHWTLAMSAPVDAQIHAASALAARQRLTAAPDIPARLRGLADRAIGHLAPVGALAVVPPRAGPVMWLELPGFPGDSTALAGCCAREAGVLVVPGLAFGVASPPAVRCCFAVPEPVLDQAFGRLAARLDQMDPNQGSRLP</sequence>
<dbReference type="EC" id="2.6.1.1" evidence="3"/>
<dbReference type="PANTHER" id="PTHR46383:SF1">
    <property type="entry name" value="ASPARTATE AMINOTRANSFERASE"/>
    <property type="match status" value="1"/>
</dbReference>